<sequence>MITANIANADTPGYKAKKVEFEEELAKLIRNGNTGNLQLTRTHASHLPLSRSSVIPYQITEDTDSIMNNNQNNVDIDAEMAGLASNQLAYQFMIDKVSGHYNKYKKLLADMK</sequence>
<evidence type="ECO:0000313" key="9">
    <source>
        <dbReference type="Proteomes" id="UP000570361"/>
    </source>
</evidence>
<evidence type="ECO:0000256" key="2">
    <source>
        <dbReference type="ARBA" id="ARBA00009677"/>
    </source>
</evidence>
<organism evidence="8 9">
    <name type="scientific">Paenibacillus phyllosphaerae</name>
    <dbReference type="NCBI Taxonomy" id="274593"/>
    <lineage>
        <taxon>Bacteria</taxon>
        <taxon>Bacillati</taxon>
        <taxon>Bacillota</taxon>
        <taxon>Bacilli</taxon>
        <taxon>Bacillales</taxon>
        <taxon>Paenibacillaceae</taxon>
        <taxon>Paenibacillus</taxon>
    </lineage>
</organism>
<dbReference type="EMBL" id="JACHXK010000008">
    <property type="protein sequence ID" value="MBB3111713.1"/>
    <property type="molecule type" value="Genomic_DNA"/>
</dbReference>
<comment type="subcellular location">
    <subcellularLocation>
        <location evidence="1 6">Bacterial flagellum basal body</location>
    </subcellularLocation>
</comment>
<dbReference type="Proteomes" id="UP000570361">
    <property type="component" value="Unassembled WGS sequence"/>
</dbReference>
<dbReference type="NCBIfam" id="TIGR01396">
    <property type="entry name" value="FlgB"/>
    <property type="match status" value="1"/>
</dbReference>
<evidence type="ECO:0000313" key="8">
    <source>
        <dbReference type="EMBL" id="MBB3111713.1"/>
    </source>
</evidence>
<evidence type="ECO:0000256" key="1">
    <source>
        <dbReference type="ARBA" id="ARBA00004117"/>
    </source>
</evidence>
<dbReference type="PANTHER" id="PTHR30435:SF12">
    <property type="entry name" value="FLAGELLAR BASAL BODY ROD PROTEIN FLGB"/>
    <property type="match status" value="1"/>
</dbReference>
<dbReference type="Pfam" id="PF00460">
    <property type="entry name" value="Flg_bb_rod"/>
    <property type="match status" value="1"/>
</dbReference>
<dbReference type="PANTHER" id="PTHR30435">
    <property type="entry name" value="FLAGELLAR PROTEIN"/>
    <property type="match status" value="1"/>
</dbReference>
<gene>
    <name evidence="8" type="ORF">FHS18_003781</name>
</gene>
<comment type="function">
    <text evidence="5 6">Structural component of flagellum, the bacterial motility apparatus. Part of the rod structure of flagellar basal body.</text>
</comment>
<reference evidence="8 9" key="1">
    <citation type="submission" date="2020-08" db="EMBL/GenBank/DDBJ databases">
        <title>Genomic Encyclopedia of Type Strains, Phase III (KMG-III): the genomes of soil and plant-associated and newly described type strains.</title>
        <authorList>
            <person name="Whitman W."/>
        </authorList>
    </citation>
    <scope>NUCLEOTIDE SEQUENCE [LARGE SCALE GENOMIC DNA]</scope>
    <source>
        <strain evidence="8 9">CECT 5862</strain>
    </source>
</reference>
<evidence type="ECO:0000256" key="3">
    <source>
        <dbReference type="ARBA" id="ARBA00014376"/>
    </source>
</evidence>
<comment type="subunit">
    <text evidence="6">The basal body constitutes a major portion of the flagellar organelle and consists of a number of rings mounted on a central rod.</text>
</comment>
<feature type="domain" description="Flagellar basal body rod protein N-terminal" evidence="7">
    <location>
        <begin position="1"/>
        <end position="15"/>
    </location>
</feature>
<dbReference type="InterPro" id="IPR001444">
    <property type="entry name" value="Flag_bb_rod_N"/>
</dbReference>
<protein>
    <recommendedName>
        <fullName evidence="3 6">Flagellar basal body rod protein FlgB</fullName>
    </recommendedName>
</protein>
<evidence type="ECO:0000256" key="5">
    <source>
        <dbReference type="ARBA" id="ARBA00024934"/>
    </source>
</evidence>
<name>A0A7W5AZQ3_9BACL</name>
<dbReference type="InterPro" id="IPR006300">
    <property type="entry name" value="FlgB"/>
</dbReference>
<dbReference type="GO" id="GO:0071978">
    <property type="term" value="P:bacterial-type flagellum-dependent swarming motility"/>
    <property type="evidence" value="ECO:0007669"/>
    <property type="project" value="TreeGrafter"/>
</dbReference>
<proteinExistence type="inferred from homology"/>
<keyword evidence="8" id="KW-0966">Cell projection</keyword>
<dbReference type="AlphaFoldDB" id="A0A7W5AZQ3"/>
<evidence type="ECO:0000256" key="6">
    <source>
        <dbReference type="PIRNR" id="PIRNR002889"/>
    </source>
</evidence>
<comment type="caution">
    <text evidence="8">The sequence shown here is derived from an EMBL/GenBank/DDBJ whole genome shotgun (WGS) entry which is preliminary data.</text>
</comment>
<keyword evidence="8" id="KW-0969">Cilium</keyword>
<keyword evidence="4 6" id="KW-0975">Bacterial flagellum</keyword>
<evidence type="ECO:0000259" key="7">
    <source>
        <dbReference type="Pfam" id="PF00460"/>
    </source>
</evidence>
<evidence type="ECO:0000256" key="4">
    <source>
        <dbReference type="ARBA" id="ARBA00023143"/>
    </source>
</evidence>
<comment type="similarity">
    <text evidence="2 6">Belongs to the flagella basal body rod proteins family.</text>
</comment>
<dbReference type="GO" id="GO:0030694">
    <property type="term" value="C:bacterial-type flagellum basal body, rod"/>
    <property type="evidence" value="ECO:0007669"/>
    <property type="project" value="InterPro"/>
</dbReference>
<dbReference type="PIRSF" id="PIRSF002889">
    <property type="entry name" value="Rod_FlgB"/>
    <property type="match status" value="1"/>
</dbReference>
<accession>A0A7W5AZQ3</accession>
<keyword evidence="8" id="KW-0282">Flagellum</keyword>
<keyword evidence="9" id="KW-1185">Reference proteome</keyword>